<evidence type="ECO:0000313" key="3">
    <source>
        <dbReference type="Proteomes" id="UP000434241"/>
    </source>
</evidence>
<feature type="compositionally biased region" description="Polar residues" evidence="1">
    <location>
        <begin position="78"/>
        <end position="87"/>
    </location>
</feature>
<sequence length="463" mass="52297">MSKKKNVRRKKSNNLLKGVAAAGAVVGGGTIFAGNNAVYAAEIGSETTSTQQSENVVSESVSESTTESLLNSTSNQSVTSVKNTVFRSASEPMVTMVTDTKEESPKGEVISNDSTNVQENNAIQEEQEGTSDDVEVLQDEETTNENQNENMDPSTKKNGVTEQTSQSLSTSTSLMYSEVDSKEALNVKVSESMSLSVSASEASEVDSNSNNPLTSAESNTYEGSLSAAINDFESRYSEIQTSYDSQIAESKKNNEYLTTLYNDIKAQMAEVKKAYDYAHDNRTDKLNNEEYDYYKLVDELAVMYAKYFLFQQENSQIKDVEQTDWEKDRGESNYIKIDYTDTNGKRQSAYFDYVITDHHNNRIDGEKQWFHNYEYKDVSIMVLKKSPNYQYENTNFYFRDDFSTSVKGNRVFYINGRELTMDSSQTRYINEYTYIGDDQYKVSYVLDGQEYKNKGLTDTLVTC</sequence>
<feature type="compositionally biased region" description="Polar residues" evidence="1">
    <location>
        <begin position="151"/>
        <end position="162"/>
    </location>
</feature>
<accession>A0A6N7V5C4</accession>
<feature type="region of interest" description="Disordered" evidence="1">
    <location>
        <begin position="198"/>
        <end position="219"/>
    </location>
</feature>
<dbReference type="RefSeq" id="WP_154556574.1">
    <property type="nucleotide sequence ID" value="NZ_VUMR01000061.1"/>
</dbReference>
<evidence type="ECO:0000313" key="2">
    <source>
        <dbReference type="EMBL" id="MSS57026.1"/>
    </source>
</evidence>
<dbReference type="EMBL" id="VUMR01000061">
    <property type="protein sequence ID" value="MSS57026.1"/>
    <property type="molecule type" value="Genomic_DNA"/>
</dbReference>
<dbReference type="AlphaFoldDB" id="A0A6N7V5C4"/>
<keyword evidence="3" id="KW-1185">Reference proteome</keyword>
<dbReference type="GeneID" id="93159450"/>
<evidence type="ECO:0000256" key="1">
    <source>
        <dbReference type="SAM" id="MobiDB-lite"/>
    </source>
</evidence>
<feature type="compositionally biased region" description="Low complexity" evidence="1">
    <location>
        <begin position="163"/>
        <end position="174"/>
    </location>
</feature>
<proteinExistence type="predicted"/>
<feature type="region of interest" description="Disordered" evidence="1">
    <location>
        <begin position="46"/>
        <end position="117"/>
    </location>
</feature>
<feature type="region of interest" description="Disordered" evidence="1">
    <location>
        <begin position="141"/>
        <end position="175"/>
    </location>
</feature>
<comment type="caution">
    <text evidence="2">The sequence shown here is derived from an EMBL/GenBank/DDBJ whole genome shotgun (WGS) entry which is preliminary data.</text>
</comment>
<gene>
    <name evidence="2" type="ORF">FYJ55_09160</name>
</gene>
<dbReference type="Proteomes" id="UP000434241">
    <property type="component" value="Unassembled WGS sequence"/>
</dbReference>
<reference evidence="2 3" key="1">
    <citation type="submission" date="2019-08" db="EMBL/GenBank/DDBJ databases">
        <title>In-depth cultivation of the pig gut microbiome towards novel bacterial diversity and tailored functional studies.</title>
        <authorList>
            <person name="Wylensek D."/>
            <person name="Hitch T.C.A."/>
            <person name="Clavel T."/>
        </authorList>
    </citation>
    <scope>NUCLEOTIDE SEQUENCE [LARGE SCALE GENOMIC DNA]</scope>
    <source>
        <strain evidence="2 3">LKV-472-APC-3</strain>
    </source>
</reference>
<feature type="compositionally biased region" description="Low complexity" evidence="1">
    <location>
        <begin position="49"/>
        <end position="77"/>
    </location>
</feature>
<name>A0A6N7V5C4_9FIRM</name>
<organism evidence="2 3">
    <name type="scientific">Holdemanella porci</name>
    <dbReference type="NCBI Taxonomy" id="2652276"/>
    <lineage>
        <taxon>Bacteria</taxon>
        <taxon>Bacillati</taxon>
        <taxon>Bacillota</taxon>
        <taxon>Erysipelotrichia</taxon>
        <taxon>Erysipelotrichales</taxon>
        <taxon>Erysipelotrichaceae</taxon>
        <taxon>Holdemanella</taxon>
    </lineage>
</organism>
<protein>
    <submittedName>
        <fullName evidence="2">Accessory Sec-dependent serine-rich glycoprotein adhesin</fullName>
    </submittedName>
</protein>
<dbReference type="NCBIfam" id="TIGR04224">
    <property type="entry name" value="ser_adhes_Nterm"/>
    <property type="match status" value="1"/>
</dbReference>
<feature type="compositionally biased region" description="Low complexity" evidence="1">
    <location>
        <begin position="198"/>
        <end position="211"/>
    </location>
</feature>
<dbReference type="InterPro" id="IPR026465">
    <property type="entry name" value="Ser_adhes_glycop_N"/>
</dbReference>